<keyword evidence="3" id="KW-0472">Membrane</keyword>
<organism evidence="6 7">
    <name type="scientific">Apteryx mantelli</name>
    <name type="common">North Island brown kiwi</name>
    <dbReference type="NCBI Taxonomy" id="2696672"/>
    <lineage>
        <taxon>Eukaryota</taxon>
        <taxon>Metazoa</taxon>
        <taxon>Chordata</taxon>
        <taxon>Craniata</taxon>
        <taxon>Vertebrata</taxon>
        <taxon>Euteleostomi</taxon>
        <taxon>Archelosauria</taxon>
        <taxon>Archosauria</taxon>
        <taxon>Dinosauria</taxon>
        <taxon>Saurischia</taxon>
        <taxon>Theropoda</taxon>
        <taxon>Coelurosauria</taxon>
        <taxon>Aves</taxon>
        <taxon>Palaeognathae</taxon>
        <taxon>Apterygiformes</taxon>
        <taxon>Apterygidae</taxon>
        <taxon>Apteryx</taxon>
    </lineage>
</organism>
<evidence type="ECO:0000256" key="1">
    <source>
        <dbReference type="ARBA" id="ARBA00023157"/>
    </source>
</evidence>
<keyword evidence="1" id="KW-1015">Disulfide bond</keyword>
<dbReference type="InterPro" id="IPR036179">
    <property type="entry name" value="Ig-like_dom_sf"/>
</dbReference>
<evidence type="ECO:0000313" key="7">
    <source>
        <dbReference type="RefSeq" id="XP_067159219.1"/>
    </source>
</evidence>
<keyword evidence="4" id="KW-0732">Signal</keyword>
<feature type="transmembrane region" description="Helical" evidence="3">
    <location>
        <begin position="246"/>
        <end position="268"/>
    </location>
</feature>
<dbReference type="Proteomes" id="UP001652627">
    <property type="component" value="Chromosome 11"/>
</dbReference>
<keyword evidence="6" id="KW-1185">Reference proteome</keyword>
<dbReference type="PANTHER" id="PTHR11738">
    <property type="entry name" value="MHC CLASS I NK CELL RECEPTOR"/>
    <property type="match status" value="1"/>
</dbReference>
<feature type="region of interest" description="Disordered" evidence="2">
    <location>
        <begin position="295"/>
        <end position="314"/>
    </location>
</feature>
<dbReference type="SUPFAM" id="SSF48726">
    <property type="entry name" value="Immunoglobulin"/>
    <property type="match status" value="1"/>
</dbReference>
<sequence length="314" mass="35654">MLISPFMMLLTTVQLLPCQMVHQEVNPVVAPAPSLSVLQAKEEYFLGDAVTLVCTTPPTITGKRLYQLFGEAGWALSEFSCRNNYTHKFILSQMQHRGPHFCSYSLQKAQRSFRSPPSEKLMIKIEEPLPQPLLMVESPLGEVMRGDLLRIICKAPGNATERRFHFYRDGGEFPPRKAGSENNTSEREDILKNAMVLHFLHSGPQHSGNFTCKYEEKIHGRWIPSLTSQAMNVNINSNKRGNSCFLLLRFLVVGGCFFTVNGLILLFFRMWVKDEDSPLQSGDRLTRTSQTACRSLSTLQPQSSTQHHEYEQDE</sequence>
<keyword evidence="3" id="KW-0812">Transmembrane</keyword>
<evidence type="ECO:0000259" key="5">
    <source>
        <dbReference type="PROSITE" id="PS50835"/>
    </source>
</evidence>
<dbReference type="RefSeq" id="XP_067159219.1">
    <property type="nucleotide sequence ID" value="XM_067303118.1"/>
</dbReference>
<evidence type="ECO:0000256" key="2">
    <source>
        <dbReference type="SAM" id="MobiDB-lite"/>
    </source>
</evidence>
<accession>A0ABM4F2P5</accession>
<dbReference type="InterPro" id="IPR007110">
    <property type="entry name" value="Ig-like_dom"/>
</dbReference>
<proteinExistence type="predicted"/>
<dbReference type="InterPro" id="IPR050412">
    <property type="entry name" value="Ig-like_Receptors_ImmuneReg"/>
</dbReference>
<feature type="compositionally biased region" description="Low complexity" evidence="2">
    <location>
        <begin position="295"/>
        <end position="305"/>
    </location>
</feature>
<dbReference type="PANTHER" id="PTHR11738:SF186">
    <property type="entry name" value="OSTEOCLAST-ASSOCIATED IMMUNOGLOBULIN-LIKE RECEPTOR"/>
    <property type="match status" value="1"/>
</dbReference>
<dbReference type="InterPro" id="IPR013783">
    <property type="entry name" value="Ig-like_fold"/>
</dbReference>
<evidence type="ECO:0000256" key="4">
    <source>
        <dbReference type="SAM" id="SignalP"/>
    </source>
</evidence>
<gene>
    <name evidence="7" type="primary">LOC136993104</name>
</gene>
<dbReference type="PROSITE" id="PS50835">
    <property type="entry name" value="IG_LIKE"/>
    <property type="match status" value="1"/>
</dbReference>
<feature type="domain" description="Ig-like" evidence="5">
    <location>
        <begin position="132"/>
        <end position="236"/>
    </location>
</feature>
<feature type="signal peptide" evidence="4">
    <location>
        <begin position="1"/>
        <end position="23"/>
    </location>
</feature>
<reference evidence="7" key="1">
    <citation type="submission" date="2025-08" db="UniProtKB">
        <authorList>
            <consortium name="RefSeq"/>
        </authorList>
    </citation>
    <scope>IDENTIFICATION</scope>
    <source>
        <tissue evidence="7">Blood</tissue>
    </source>
</reference>
<dbReference type="GeneID" id="136993104"/>
<feature type="chain" id="PRO_5046215176" evidence="4">
    <location>
        <begin position="24"/>
        <end position="314"/>
    </location>
</feature>
<evidence type="ECO:0000256" key="3">
    <source>
        <dbReference type="SAM" id="Phobius"/>
    </source>
</evidence>
<dbReference type="Gene3D" id="2.60.40.10">
    <property type="entry name" value="Immunoglobulins"/>
    <property type="match status" value="2"/>
</dbReference>
<keyword evidence="3" id="KW-1133">Transmembrane helix</keyword>
<name>A0ABM4F2P5_9AVES</name>
<protein>
    <submittedName>
        <fullName evidence="7">Fc receptor-like protein 5</fullName>
    </submittedName>
</protein>
<evidence type="ECO:0000313" key="6">
    <source>
        <dbReference type="Proteomes" id="UP001652627"/>
    </source>
</evidence>